<sequence length="114" mass="12281">MKTLILSMATGCLLLGAVSAGADMHGDMQQLAEEKQCLSCHGREDMTPRAPGFSSIAAKYAGGEMKGYLVDVVLTGGEDHWGSATMPEPGMQRPEVSEEEARQLVDWILGMHEE</sequence>
<feature type="binding site" description="covalent" evidence="8">
    <location>
        <position position="41"/>
    </location>
    <ligand>
        <name>heme c</name>
        <dbReference type="ChEBI" id="CHEBI:61717"/>
    </ligand>
</feature>
<keyword evidence="5" id="KW-0249">Electron transport</keyword>
<feature type="binding site" description="covalent" evidence="8">
    <location>
        <position position="86"/>
    </location>
    <ligand>
        <name>heme c</name>
        <dbReference type="ChEBI" id="CHEBI:61717"/>
    </ligand>
</feature>
<dbReference type="InterPro" id="IPR009056">
    <property type="entry name" value="Cyt_c-like_dom"/>
</dbReference>
<dbReference type="PROSITE" id="PS51007">
    <property type="entry name" value="CYTC"/>
    <property type="match status" value="1"/>
</dbReference>
<evidence type="ECO:0000256" key="4">
    <source>
        <dbReference type="ARBA" id="ARBA00022723"/>
    </source>
</evidence>
<dbReference type="KEGG" id="hbe:BEI_0392"/>
<evidence type="ECO:0000256" key="1">
    <source>
        <dbReference type="ARBA" id="ARBA00021020"/>
    </source>
</evidence>
<dbReference type="InterPro" id="IPR036909">
    <property type="entry name" value="Cyt_c-like_dom_sf"/>
</dbReference>
<dbReference type="GO" id="GO:0009055">
    <property type="term" value="F:electron transfer activity"/>
    <property type="evidence" value="ECO:0007669"/>
    <property type="project" value="InterPro"/>
</dbReference>
<dbReference type="EMBL" id="CP021435">
    <property type="protein sequence ID" value="ATJ81379.1"/>
    <property type="molecule type" value="Genomic_DNA"/>
</dbReference>
<keyword evidence="4 8" id="KW-0479">Metal-binding</keyword>
<keyword evidence="9" id="KW-0732">Signal</keyword>
<keyword evidence="12" id="KW-1185">Reference proteome</keyword>
<evidence type="ECO:0000256" key="5">
    <source>
        <dbReference type="ARBA" id="ARBA00022982"/>
    </source>
</evidence>
<dbReference type="GO" id="GO:0020037">
    <property type="term" value="F:heme binding"/>
    <property type="evidence" value="ECO:0007669"/>
    <property type="project" value="InterPro"/>
</dbReference>
<evidence type="ECO:0000256" key="2">
    <source>
        <dbReference type="ARBA" id="ARBA00022448"/>
    </source>
</evidence>
<evidence type="ECO:0000256" key="8">
    <source>
        <dbReference type="PIRSR" id="PIRSR602324-1"/>
    </source>
</evidence>
<feature type="chain" id="PRO_5012177466" description="Cytochrome c-551" evidence="9">
    <location>
        <begin position="23"/>
        <end position="114"/>
    </location>
</feature>
<dbReference type="SUPFAM" id="SSF46626">
    <property type="entry name" value="Cytochrome c"/>
    <property type="match status" value="1"/>
</dbReference>
<keyword evidence="6 8" id="KW-0408">Iron</keyword>
<evidence type="ECO:0000256" key="3">
    <source>
        <dbReference type="ARBA" id="ARBA00022617"/>
    </source>
</evidence>
<evidence type="ECO:0000313" key="12">
    <source>
        <dbReference type="Proteomes" id="UP000219993"/>
    </source>
</evidence>
<dbReference type="GO" id="GO:0005506">
    <property type="term" value="F:iron ion binding"/>
    <property type="evidence" value="ECO:0007669"/>
    <property type="project" value="InterPro"/>
</dbReference>
<dbReference type="Pfam" id="PF00034">
    <property type="entry name" value="Cytochrom_C"/>
    <property type="match status" value="1"/>
</dbReference>
<comment type="PTM">
    <text evidence="8">Binds 1 heme c group covalently per subunit.</text>
</comment>
<dbReference type="Gene3D" id="1.10.760.10">
    <property type="entry name" value="Cytochrome c-like domain"/>
    <property type="match status" value="1"/>
</dbReference>
<keyword evidence="2" id="KW-0813">Transport</keyword>
<proteinExistence type="predicted"/>
<evidence type="ECO:0000259" key="10">
    <source>
        <dbReference type="PROSITE" id="PS51007"/>
    </source>
</evidence>
<keyword evidence="3 8" id="KW-0349">Heme</keyword>
<evidence type="ECO:0000256" key="6">
    <source>
        <dbReference type="ARBA" id="ARBA00023004"/>
    </source>
</evidence>
<feature type="domain" description="Cytochrome c" evidence="10">
    <location>
        <begin position="16"/>
        <end position="112"/>
    </location>
</feature>
<feature type="binding site" description="covalent" evidence="8">
    <location>
        <position position="37"/>
    </location>
    <ligand>
        <name>heme c</name>
        <dbReference type="ChEBI" id="CHEBI:61717"/>
    </ligand>
</feature>
<evidence type="ECO:0000256" key="9">
    <source>
        <dbReference type="SAM" id="SignalP"/>
    </source>
</evidence>
<feature type="signal peptide" evidence="9">
    <location>
        <begin position="1"/>
        <end position="22"/>
    </location>
</feature>
<dbReference type="RefSeq" id="WP_227644542.1">
    <property type="nucleotide sequence ID" value="NZ_BAAADT010000041.1"/>
</dbReference>
<dbReference type="PRINTS" id="PR00606">
    <property type="entry name" value="CYTCHROMECID"/>
</dbReference>
<gene>
    <name evidence="11" type="ORF">BEI_0392</name>
</gene>
<dbReference type="AlphaFoldDB" id="A0A291P3D0"/>
<accession>A0A291P3D0</accession>
<name>A0A291P3D0_9GAMM</name>
<reference evidence="11 12" key="1">
    <citation type="journal article" date="2017" name="Sci. Rep.">
        <title>Revealing the Saline Adaptation Strategies of the Halophilic Bacterium Halomonas beimenensis through High-throughput Omics and Transposon Mutagenesis Approaches.</title>
        <authorList>
            <person name="Chen Y.H."/>
            <person name="Lin S.S."/>
            <person name="Shyu Y.T."/>
        </authorList>
    </citation>
    <scope>NUCLEOTIDE SEQUENCE [LARGE SCALE GENOMIC DNA]</scope>
    <source>
        <strain evidence="11 12">NTU-111</strain>
    </source>
</reference>
<evidence type="ECO:0000313" key="11">
    <source>
        <dbReference type="EMBL" id="ATJ81379.1"/>
    </source>
</evidence>
<dbReference type="Proteomes" id="UP000219993">
    <property type="component" value="Chromosome"/>
</dbReference>
<protein>
    <recommendedName>
        <fullName evidence="1">Cytochrome c-551</fullName>
    </recommendedName>
    <alternativeName>
        <fullName evidence="7">Cytochrome c551</fullName>
    </alternativeName>
</protein>
<evidence type="ECO:0000256" key="7">
    <source>
        <dbReference type="ARBA" id="ARBA00031244"/>
    </source>
</evidence>
<dbReference type="InterPro" id="IPR002324">
    <property type="entry name" value="Cyt_c_ID"/>
</dbReference>
<organism evidence="11 12">
    <name type="scientific">Halomonas beimenensis</name>
    <dbReference type="NCBI Taxonomy" id="475662"/>
    <lineage>
        <taxon>Bacteria</taxon>
        <taxon>Pseudomonadati</taxon>
        <taxon>Pseudomonadota</taxon>
        <taxon>Gammaproteobacteria</taxon>
        <taxon>Oceanospirillales</taxon>
        <taxon>Halomonadaceae</taxon>
        <taxon>Halomonas</taxon>
    </lineage>
</organism>